<dbReference type="AlphaFoldDB" id="A0AAX6MEW3"/>
<dbReference type="Gene3D" id="2.60.120.200">
    <property type="match status" value="1"/>
</dbReference>
<dbReference type="GO" id="GO:0005975">
    <property type="term" value="P:carbohydrate metabolic process"/>
    <property type="evidence" value="ECO:0007669"/>
    <property type="project" value="InterPro"/>
</dbReference>
<evidence type="ECO:0000256" key="4">
    <source>
        <dbReference type="RuleBase" id="RU361187"/>
    </source>
</evidence>
<dbReference type="Pfam" id="PF17851">
    <property type="entry name" value="GH43_C2"/>
    <property type="match status" value="1"/>
</dbReference>
<dbReference type="CDD" id="cd09001">
    <property type="entry name" value="GH43_FsAxh1-like"/>
    <property type="match status" value="1"/>
</dbReference>
<comment type="similarity">
    <text evidence="1 4">Belongs to the glycosyl hydrolase 43 family.</text>
</comment>
<evidence type="ECO:0000256" key="1">
    <source>
        <dbReference type="ARBA" id="ARBA00009865"/>
    </source>
</evidence>
<dbReference type="InterPro" id="IPR041542">
    <property type="entry name" value="GH43_C2"/>
</dbReference>
<feature type="signal peptide" evidence="5">
    <location>
        <begin position="1"/>
        <end position="29"/>
    </location>
</feature>
<sequence>MYYLMVGVKMRNVLLFCGLLQAHLAWTNASPFSSEPNANSAVKPLVPKQTNSFQNPVVYEDFADNDVSVGPDGLYYFSASNMHYSPGAPILRSGDLVNWELIGHSVPSLDFGEKYNLTNGHAYRGGTWASTMRFRESTGLWYWIGCVDFWYTYIYTAKDVTGPWTRAAVLPGGTCYYDCGLLIDDDDTMYVVYGATDVSVAQLSKDGLSQVETKHVFSASDVGKDGIEGNRMYKKDGLYYILDDHPGDITYIWKSESPWGPYESKILVNGVKSPVPNGGVPHQGSLIQASTGDWYYMSFTWAYPNGRMPVLAPVKWGDDGFPFFVADESGGWGSSYPAPLPAKAVREWTRTDTFDDDTLGPDWEWNHNPDETKYKVGNGGVTLSTATVTDDLYAARNTLTHRIHGEFPVGTLQVDFTNMADGDRFGLAAFRDRTAYIGIHRDGSKYTLSVVHNITQEESAWNTTSLGNIVATSTDIPKDKTIWFRASLDARASGSYAANFSYSTDGQKFTQLGEPYTMHTNWAYFMGYRFGIFNYATKKLGGSIRALSFKSA</sequence>
<proteinExistence type="inferred from homology"/>
<dbReference type="SUPFAM" id="SSF75005">
    <property type="entry name" value="Arabinanase/levansucrase/invertase"/>
    <property type="match status" value="1"/>
</dbReference>
<dbReference type="PANTHER" id="PTHR42812">
    <property type="entry name" value="BETA-XYLOSIDASE"/>
    <property type="match status" value="1"/>
</dbReference>
<keyword evidence="2 4" id="KW-0378">Hydrolase</keyword>
<keyword evidence="8" id="KW-1185">Reference proteome</keyword>
<feature type="domain" description="Beta-xylosidase C-terminal Concanavalin A-like" evidence="6">
    <location>
        <begin position="352"/>
        <end position="538"/>
    </location>
</feature>
<protein>
    <recommendedName>
        <fullName evidence="6">Beta-xylosidase C-terminal Concanavalin A-like domain-containing protein</fullName>
    </recommendedName>
</protein>
<dbReference type="Pfam" id="PF04616">
    <property type="entry name" value="Glyco_hydro_43"/>
    <property type="match status" value="1"/>
</dbReference>
<dbReference type="SUPFAM" id="SSF49899">
    <property type="entry name" value="Concanavalin A-like lectins/glucanases"/>
    <property type="match status" value="1"/>
</dbReference>
<dbReference type="Gene3D" id="2.115.10.20">
    <property type="entry name" value="Glycosyl hydrolase domain, family 43"/>
    <property type="match status" value="1"/>
</dbReference>
<feature type="chain" id="PRO_5043567893" description="Beta-xylosidase C-terminal Concanavalin A-like domain-containing protein" evidence="5">
    <location>
        <begin position="30"/>
        <end position="552"/>
    </location>
</feature>
<evidence type="ECO:0000256" key="2">
    <source>
        <dbReference type="ARBA" id="ARBA00022801"/>
    </source>
</evidence>
<dbReference type="EMBL" id="JBANMG010000007">
    <property type="protein sequence ID" value="KAK6951034.1"/>
    <property type="molecule type" value="Genomic_DNA"/>
</dbReference>
<dbReference type="InterPro" id="IPR006710">
    <property type="entry name" value="Glyco_hydro_43"/>
</dbReference>
<dbReference type="InterPro" id="IPR023296">
    <property type="entry name" value="Glyco_hydro_beta-prop_sf"/>
</dbReference>
<evidence type="ECO:0000256" key="3">
    <source>
        <dbReference type="ARBA" id="ARBA00023295"/>
    </source>
</evidence>
<evidence type="ECO:0000259" key="6">
    <source>
        <dbReference type="Pfam" id="PF17851"/>
    </source>
</evidence>
<name>A0AAX6MEW3_9PEZI</name>
<reference evidence="7 8" key="1">
    <citation type="journal article" date="2024" name="Front Chem Biol">
        <title>Unveiling the potential of Daldinia eschscholtzii MFLUCC 19-0629 through bioactivity and bioinformatics studies for enhanced sustainable agriculture production.</title>
        <authorList>
            <person name="Brooks S."/>
            <person name="Weaver J.A."/>
            <person name="Klomchit A."/>
            <person name="Alharthi S.A."/>
            <person name="Onlamun T."/>
            <person name="Nurani R."/>
            <person name="Vong T.K."/>
            <person name="Alberti F."/>
            <person name="Greco C."/>
        </authorList>
    </citation>
    <scope>NUCLEOTIDE SEQUENCE [LARGE SCALE GENOMIC DNA]</scope>
    <source>
        <strain evidence="7">MFLUCC 19-0629</strain>
    </source>
</reference>
<accession>A0AAX6MEW3</accession>
<evidence type="ECO:0000256" key="5">
    <source>
        <dbReference type="SAM" id="SignalP"/>
    </source>
</evidence>
<gene>
    <name evidence="7" type="ORF">Daesc_007563</name>
</gene>
<dbReference type="PANTHER" id="PTHR42812:SF15">
    <property type="entry name" value="HYDROLASE, PUTATIVE (AFU_ORTHOLOGUE AFUA_2G00930)-RELATED"/>
    <property type="match status" value="1"/>
</dbReference>
<dbReference type="InterPro" id="IPR051795">
    <property type="entry name" value="Glycosyl_Hydrlase_43"/>
</dbReference>
<keyword evidence="3 4" id="KW-0326">Glycosidase</keyword>
<dbReference type="InterPro" id="IPR013320">
    <property type="entry name" value="ConA-like_dom_sf"/>
</dbReference>
<evidence type="ECO:0000313" key="8">
    <source>
        <dbReference type="Proteomes" id="UP001369815"/>
    </source>
</evidence>
<organism evidence="7 8">
    <name type="scientific">Daldinia eschscholtzii</name>
    <dbReference type="NCBI Taxonomy" id="292717"/>
    <lineage>
        <taxon>Eukaryota</taxon>
        <taxon>Fungi</taxon>
        <taxon>Dikarya</taxon>
        <taxon>Ascomycota</taxon>
        <taxon>Pezizomycotina</taxon>
        <taxon>Sordariomycetes</taxon>
        <taxon>Xylariomycetidae</taxon>
        <taxon>Xylariales</taxon>
        <taxon>Hypoxylaceae</taxon>
        <taxon>Daldinia</taxon>
    </lineage>
</organism>
<dbReference type="Proteomes" id="UP001369815">
    <property type="component" value="Unassembled WGS sequence"/>
</dbReference>
<comment type="caution">
    <text evidence="7">The sequence shown here is derived from an EMBL/GenBank/DDBJ whole genome shotgun (WGS) entry which is preliminary data.</text>
</comment>
<evidence type="ECO:0000313" key="7">
    <source>
        <dbReference type="EMBL" id="KAK6951034.1"/>
    </source>
</evidence>
<dbReference type="GO" id="GO:0004553">
    <property type="term" value="F:hydrolase activity, hydrolyzing O-glycosyl compounds"/>
    <property type="evidence" value="ECO:0007669"/>
    <property type="project" value="InterPro"/>
</dbReference>
<keyword evidence="5" id="KW-0732">Signal</keyword>